<keyword evidence="2" id="KW-1185">Reference proteome</keyword>
<accession>A0A7W9KEI6</accession>
<dbReference type="Gene3D" id="3.40.720.10">
    <property type="entry name" value="Alkaline Phosphatase, subunit A"/>
    <property type="match status" value="1"/>
</dbReference>
<dbReference type="SUPFAM" id="SSF53649">
    <property type="entry name" value="Alkaline phosphatase-like"/>
    <property type="match status" value="1"/>
</dbReference>
<dbReference type="Proteomes" id="UP000585638">
    <property type="component" value="Unassembled WGS sequence"/>
</dbReference>
<dbReference type="InterPro" id="IPR017850">
    <property type="entry name" value="Alkaline_phosphatase_core_sf"/>
</dbReference>
<dbReference type="EMBL" id="JACHIR010000001">
    <property type="protein sequence ID" value="MBB5890982.1"/>
    <property type="molecule type" value="Genomic_DNA"/>
</dbReference>
<reference evidence="1 2" key="1">
    <citation type="submission" date="2020-08" db="EMBL/GenBank/DDBJ databases">
        <title>Sequencing the genomes of 1000 actinobacteria strains.</title>
        <authorList>
            <person name="Klenk H.-P."/>
        </authorList>
    </citation>
    <scope>NUCLEOTIDE SEQUENCE [LARGE SCALE GENOMIC DNA]</scope>
    <source>
        <strain evidence="1 2">DSM 43851</strain>
    </source>
</reference>
<protein>
    <recommendedName>
        <fullName evidence="3">Alkaline phosphatase family protein</fullName>
    </recommendedName>
</protein>
<sequence length="369" mass="39187">MAETILPRYGERSLCEVTPSLLAALGVPGFDNVLDAERVSAACLLVIDGLGWDLLQAHAEDAPFLNAHAANREPLTAGFPSTTATSVSSFGTGLTSGTHGIVGYSFAAPELLYALPWRVNGADARETLVPEEIQPLPTLFERAGIDVTIAAPLLQRGSGLTRSVLRGGAFEPVFALGDLAAKILANRSGFCYAYHGDLDTVGHLYGPGSQAWRWQLNHIDRLVATVVAALPPGALLAVTADHGMAQMTSIVDFDTEPQLREGVRLLGGEPRARHVYAEPGAADDVREAWRNVLGDRALVVSREQAIDEGWFGPVADRVLPRIGDVIAAALGEVGIVRTVKEKFESGLLGVHGSLTPAEMRVPFLTFVGS</sequence>
<comment type="caution">
    <text evidence="1">The sequence shown here is derived from an EMBL/GenBank/DDBJ whole genome shotgun (WGS) entry which is preliminary data.</text>
</comment>
<dbReference type="RefSeq" id="WP_184860793.1">
    <property type="nucleotide sequence ID" value="NZ_BAAAWY010000038.1"/>
</dbReference>
<gene>
    <name evidence="1" type="ORF">BJ998_002178</name>
</gene>
<dbReference type="GO" id="GO:0016787">
    <property type="term" value="F:hydrolase activity"/>
    <property type="evidence" value="ECO:0007669"/>
    <property type="project" value="UniProtKB-ARBA"/>
</dbReference>
<name>A0A7W9KEI6_9PSEU</name>
<dbReference type="InterPro" id="IPR002591">
    <property type="entry name" value="Phosphodiest/P_Trfase"/>
</dbReference>
<dbReference type="AlphaFoldDB" id="A0A7W9KEI6"/>
<dbReference type="PANTHER" id="PTHR10151:SF120">
    <property type="entry name" value="BIS(5'-ADENOSYL)-TRIPHOSPHATASE"/>
    <property type="match status" value="1"/>
</dbReference>
<evidence type="ECO:0000313" key="2">
    <source>
        <dbReference type="Proteomes" id="UP000585638"/>
    </source>
</evidence>
<dbReference type="PANTHER" id="PTHR10151">
    <property type="entry name" value="ECTONUCLEOTIDE PYROPHOSPHATASE/PHOSPHODIESTERASE"/>
    <property type="match status" value="1"/>
</dbReference>
<evidence type="ECO:0008006" key="3">
    <source>
        <dbReference type="Google" id="ProtNLM"/>
    </source>
</evidence>
<evidence type="ECO:0000313" key="1">
    <source>
        <dbReference type="EMBL" id="MBB5890982.1"/>
    </source>
</evidence>
<proteinExistence type="predicted"/>
<dbReference type="Pfam" id="PF01663">
    <property type="entry name" value="Phosphodiest"/>
    <property type="match status" value="1"/>
</dbReference>
<organism evidence="1 2">
    <name type="scientific">Kutzneria kofuensis</name>
    <dbReference type="NCBI Taxonomy" id="103725"/>
    <lineage>
        <taxon>Bacteria</taxon>
        <taxon>Bacillati</taxon>
        <taxon>Actinomycetota</taxon>
        <taxon>Actinomycetes</taxon>
        <taxon>Pseudonocardiales</taxon>
        <taxon>Pseudonocardiaceae</taxon>
        <taxon>Kutzneria</taxon>
    </lineage>
</organism>